<evidence type="ECO:0000256" key="1">
    <source>
        <dbReference type="SAM" id="MobiDB-lite"/>
    </source>
</evidence>
<evidence type="ECO:0000313" key="3">
    <source>
        <dbReference type="Proteomes" id="UP000696485"/>
    </source>
</evidence>
<feature type="region of interest" description="Disordered" evidence="1">
    <location>
        <begin position="427"/>
        <end position="450"/>
    </location>
</feature>
<reference evidence="2" key="1">
    <citation type="journal article" date="2020" name="Fungal Divers.">
        <title>Resolving the Mortierellaceae phylogeny through synthesis of multi-gene phylogenetics and phylogenomics.</title>
        <authorList>
            <person name="Vandepol N."/>
            <person name="Liber J."/>
            <person name="Desiro A."/>
            <person name="Na H."/>
            <person name="Kennedy M."/>
            <person name="Barry K."/>
            <person name="Grigoriev I.V."/>
            <person name="Miller A.N."/>
            <person name="O'Donnell K."/>
            <person name="Stajich J.E."/>
            <person name="Bonito G."/>
        </authorList>
    </citation>
    <scope>NUCLEOTIDE SEQUENCE</scope>
    <source>
        <strain evidence="2">NVP1</strain>
    </source>
</reference>
<feature type="region of interest" description="Disordered" evidence="1">
    <location>
        <begin position="136"/>
        <end position="156"/>
    </location>
</feature>
<name>A0A9P5SHL1_9FUNG</name>
<proteinExistence type="predicted"/>
<gene>
    <name evidence="2" type="ORF">BG006_007178</name>
</gene>
<dbReference type="Proteomes" id="UP000696485">
    <property type="component" value="Unassembled WGS sequence"/>
</dbReference>
<feature type="compositionally biased region" description="Basic residues" evidence="1">
    <location>
        <begin position="439"/>
        <end position="450"/>
    </location>
</feature>
<dbReference type="AlphaFoldDB" id="A0A9P5SHL1"/>
<evidence type="ECO:0000313" key="2">
    <source>
        <dbReference type="EMBL" id="KAF9329784.1"/>
    </source>
</evidence>
<feature type="compositionally biased region" description="Polar residues" evidence="1">
    <location>
        <begin position="136"/>
        <end position="147"/>
    </location>
</feature>
<keyword evidence="3" id="KW-1185">Reference proteome</keyword>
<accession>A0A9P5SHL1</accession>
<dbReference type="EMBL" id="JAAAUY010000447">
    <property type="protein sequence ID" value="KAF9329784.1"/>
    <property type="molecule type" value="Genomic_DNA"/>
</dbReference>
<organism evidence="2 3">
    <name type="scientific">Podila minutissima</name>
    <dbReference type="NCBI Taxonomy" id="64525"/>
    <lineage>
        <taxon>Eukaryota</taxon>
        <taxon>Fungi</taxon>
        <taxon>Fungi incertae sedis</taxon>
        <taxon>Mucoromycota</taxon>
        <taxon>Mortierellomycotina</taxon>
        <taxon>Mortierellomycetes</taxon>
        <taxon>Mortierellales</taxon>
        <taxon>Mortierellaceae</taxon>
        <taxon>Podila</taxon>
    </lineage>
</organism>
<protein>
    <submittedName>
        <fullName evidence="2">Uncharacterized protein</fullName>
    </submittedName>
</protein>
<comment type="caution">
    <text evidence="2">The sequence shown here is derived from an EMBL/GenBank/DDBJ whole genome shotgun (WGS) entry which is preliminary data.</text>
</comment>
<sequence>MCVNKALFYHVVPHLYKDPFSLAARWVWKRSLYRGVIERQTKLIRTLLLCCTRTVAKTIPPCCCSGITTVITNDGSPFDSSAYDKNIHSNSLVKPQPSDSALVCSDAEHYYYDNDEKNIGPGASCKSCIRRNSINTTEPRTEGSSSVREARDARETVQATDDLDPLTMDIIQEEAIANIHLQQMKNPHPMPHEESFSCDTADIHFESNIDAFPSKSTSVIMDNNRTRAKFRTSILSRLRPPVAKLSHISEPLHEQEYHHDDLHSHSDSHSHSHQHQHAHIHHPRNIKVEYHPIIWDAENERPETRLIPGLEQPLCFPPDLAKTVLRLQNEPPPMTNYLAHVARNEVRSWSAALNLTTVHRILGGVRPSWQIRLQMFLKRLPRRIIGKNSRGGNLGARGGAAGANTNGNGSVGMSRYLQDDFEGWDEDEDDVTGVSSSQGRRRWRGHGGRRKRNKNLWTTRDVDFLELLLLFYTSSRMESLSLGMTCSHWYHPSLDFLVPGIPERLSGLRRIVIDHADSVLHSTTSVPQLFIVRHQAAFPGQLREIQIRQSYHYSYDMSKSVLEIIQTIERLEVLDLSIWTNVFTGLDTIRTTHLRKLLICHHMEVIQIDMFDNLLERCLLLEELSIIVPHPKLFKWAVERKKYRDAAIRGALAATASSTTGHGSSSLDNAMVKELSEPKGLLNQRKVTRWSGGAQDLPPLKIVTLSGQTPDIVEAFKDVVLAFQETLESVHVSMYPDLNKQSANHFEVPPHFMVTENMTPPAFFGMNILPDTMEDFGTAATQTQWDQHDWPLAQPGMTVGALELAMAASHPSLPSPSLSSSSMSSTTSSLPPVGPSAILSWDWTLPKLRTMSLRGPLVRHFDLGLIRRCPQMTDLALSLHCSRLPRLVFPPHMLSKAAASWAPLPEEILMSRRSTASQMSGSSSSTLTRFPKVTICDSLAFKWGMTLNEDRRSLVIL</sequence>